<dbReference type="Proteomes" id="UP001558652">
    <property type="component" value="Unassembled WGS sequence"/>
</dbReference>
<reference evidence="2 3" key="1">
    <citation type="submission" date="2024-07" db="EMBL/GenBank/DDBJ databases">
        <title>Chromosome-level genome assembly of the water stick insect Ranatra chinensis (Heteroptera: Nepidae).</title>
        <authorList>
            <person name="Liu X."/>
        </authorList>
    </citation>
    <scope>NUCLEOTIDE SEQUENCE [LARGE SCALE GENOMIC DNA]</scope>
    <source>
        <strain evidence="2">Cailab_2021Rc</strain>
        <tissue evidence="2">Muscle</tissue>
    </source>
</reference>
<feature type="compositionally biased region" description="Low complexity" evidence="1">
    <location>
        <begin position="70"/>
        <end position="85"/>
    </location>
</feature>
<feature type="compositionally biased region" description="Pro residues" evidence="1">
    <location>
        <begin position="155"/>
        <end position="166"/>
    </location>
</feature>
<sequence length="203" mass="21581">MTTPDKQPQGHVKLELEVTLTPEVDSQQVSSTVEQGGSGDGVTVIPPTTIVCLPGAAPPPQPPPPPLPPASSSALPYLALTTSTPVRALPTKTITKGNAGGRGGRNSNSKPPPGAVNLERSYQICQAVIQNSPNRDQLRCQLKPPPSLLKHQQPPQHPPPPPPRPPVLLRHVFTSHGIPVNMAVLPNSPQHHPSQVIYLIKFK</sequence>
<dbReference type="AlphaFoldDB" id="A0ABD0YM76"/>
<feature type="compositionally biased region" description="Pro residues" evidence="1">
    <location>
        <begin position="56"/>
        <end position="69"/>
    </location>
</feature>
<name>A0ABD0YM76_9HEMI</name>
<feature type="region of interest" description="Disordered" evidence="1">
    <location>
        <begin position="18"/>
        <end position="116"/>
    </location>
</feature>
<gene>
    <name evidence="2" type="ORF">AAG570_002085</name>
</gene>
<evidence type="ECO:0000313" key="2">
    <source>
        <dbReference type="EMBL" id="KAL1124317.1"/>
    </source>
</evidence>
<keyword evidence="3" id="KW-1185">Reference proteome</keyword>
<feature type="compositionally biased region" description="Polar residues" evidence="1">
    <location>
        <begin position="24"/>
        <end position="35"/>
    </location>
</feature>
<feature type="region of interest" description="Disordered" evidence="1">
    <location>
        <begin position="133"/>
        <end position="166"/>
    </location>
</feature>
<evidence type="ECO:0000256" key="1">
    <source>
        <dbReference type="SAM" id="MobiDB-lite"/>
    </source>
</evidence>
<evidence type="ECO:0000313" key="3">
    <source>
        <dbReference type="Proteomes" id="UP001558652"/>
    </source>
</evidence>
<proteinExistence type="predicted"/>
<protein>
    <submittedName>
        <fullName evidence="2">Uncharacterized protein</fullName>
    </submittedName>
</protein>
<comment type="caution">
    <text evidence="2">The sequence shown here is derived from an EMBL/GenBank/DDBJ whole genome shotgun (WGS) entry which is preliminary data.</text>
</comment>
<dbReference type="EMBL" id="JBFDAA010000011">
    <property type="protein sequence ID" value="KAL1124317.1"/>
    <property type="molecule type" value="Genomic_DNA"/>
</dbReference>
<accession>A0ABD0YM76</accession>
<organism evidence="2 3">
    <name type="scientific">Ranatra chinensis</name>
    <dbReference type="NCBI Taxonomy" id="642074"/>
    <lineage>
        <taxon>Eukaryota</taxon>
        <taxon>Metazoa</taxon>
        <taxon>Ecdysozoa</taxon>
        <taxon>Arthropoda</taxon>
        <taxon>Hexapoda</taxon>
        <taxon>Insecta</taxon>
        <taxon>Pterygota</taxon>
        <taxon>Neoptera</taxon>
        <taxon>Paraneoptera</taxon>
        <taxon>Hemiptera</taxon>
        <taxon>Heteroptera</taxon>
        <taxon>Panheteroptera</taxon>
        <taxon>Nepomorpha</taxon>
        <taxon>Nepidae</taxon>
        <taxon>Ranatrinae</taxon>
        <taxon>Ranatra</taxon>
    </lineage>
</organism>